<reference evidence="2" key="2">
    <citation type="journal article" date="2015" name="Data Brief">
        <title>Shoot transcriptome of the giant reed, Arundo donax.</title>
        <authorList>
            <person name="Barrero R.A."/>
            <person name="Guerrero F.D."/>
            <person name="Moolhuijzen P."/>
            <person name="Goolsby J.A."/>
            <person name="Tidwell J."/>
            <person name="Bellgard S.E."/>
            <person name="Bellgard M.I."/>
        </authorList>
    </citation>
    <scope>NUCLEOTIDE SEQUENCE</scope>
    <source>
        <tissue evidence="2">Shoot tissue taken approximately 20 cm above the soil surface</tissue>
    </source>
</reference>
<dbReference type="EMBL" id="GBRH01242879">
    <property type="protein sequence ID" value="JAD55016.1"/>
    <property type="molecule type" value="Transcribed_RNA"/>
</dbReference>
<keyword evidence="1" id="KW-1133">Transmembrane helix</keyword>
<organism evidence="2">
    <name type="scientific">Arundo donax</name>
    <name type="common">Giant reed</name>
    <name type="synonym">Donax arundinaceus</name>
    <dbReference type="NCBI Taxonomy" id="35708"/>
    <lineage>
        <taxon>Eukaryota</taxon>
        <taxon>Viridiplantae</taxon>
        <taxon>Streptophyta</taxon>
        <taxon>Embryophyta</taxon>
        <taxon>Tracheophyta</taxon>
        <taxon>Spermatophyta</taxon>
        <taxon>Magnoliopsida</taxon>
        <taxon>Liliopsida</taxon>
        <taxon>Poales</taxon>
        <taxon>Poaceae</taxon>
        <taxon>PACMAD clade</taxon>
        <taxon>Arundinoideae</taxon>
        <taxon>Arundineae</taxon>
        <taxon>Arundo</taxon>
    </lineage>
</organism>
<evidence type="ECO:0008006" key="3">
    <source>
        <dbReference type="Google" id="ProtNLM"/>
    </source>
</evidence>
<feature type="transmembrane region" description="Helical" evidence="1">
    <location>
        <begin position="21"/>
        <end position="42"/>
    </location>
</feature>
<proteinExistence type="predicted"/>
<sequence length="48" mass="5438">MQSGVRDARTIFDAMPSRNLVSWNAMITGYTMHCMGMLQMLYGCFTPC</sequence>
<evidence type="ECO:0000256" key="1">
    <source>
        <dbReference type="SAM" id="Phobius"/>
    </source>
</evidence>
<name>A0A0A9AV66_ARUDO</name>
<evidence type="ECO:0000313" key="2">
    <source>
        <dbReference type="EMBL" id="JAD55016.1"/>
    </source>
</evidence>
<keyword evidence="1" id="KW-0812">Transmembrane</keyword>
<dbReference type="AlphaFoldDB" id="A0A0A9AV66"/>
<accession>A0A0A9AV66</accession>
<keyword evidence="1" id="KW-0472">Membrane</keyword>
<reference evidence="2" key="1">
    <citation type="submission" date="2014-09" db="EMBL/GenBank/DDBJ databases">
        <authorList>
            <person name="Magalhaes I.L.F."/>
            <person name="Oliveira U."/>
            <person name="Santos F.R."/>
            <person name="Vidigal T.H.D.A."/>
            <person name="Brescovit A.D."/>
            <person name="Santos A.J."/>
        </authorList>
    </citation>
    <scope>NUCLEOTIDE SEQUENCE</scope>
    <source>
        <tissue evidence="2">Shoot tissue taken approximately 20 cm above the soil surface</tissue>
    </source>
</reference>
<protein>
    <recommendedName>
        <fullName evidence="3">Pentatricopeptide repeat-containing protein</fullName>
    </recommendedName>
</protein>